<evidence type="ECO:0000313" key="2">
    <source>
        <dbReference type="Proteomes" id="UP000316079"/>
    </source>
</evidence>
<comment type="caution">
    <text evidence="1">The sequence shown here is derived from an EMBL/GenBank/DDBJ whole genome shotgun (WGS) entry which is preliminary data.</text>
</comment>
<keyword evidence="2" id="KW-1185">Reference proteome</keyword>
<feature type="non-terminal residue" evidence="1">
    <location>
        <position position="88"/>
    </location>
</feature>
<evidence type="ECO:0000313" key="1">
    <source>
        <dbReference type="EMBL" id="TRY81288.1"/>
    </source>
</evidence>
<reference evidence="1 2" key="1">
    <citation type="journal article" date="2019" name="Sci. Data">
        <title>Hybrid genome assembly and annotation of Danionella translucida.</title>
        <authorList>
            <person name="Kadobianskyi M."/>
            <person name="Schulze L."/>
            <person name="Schuelke M."/>
            <person name="Judkewitz B."/>
        </authorList>
    </citation>
    <scope>NUCLEOTIDE SEQUENCE [LARGE SCALE GENOMIC DNA]</scope>
    <source>
        <strain evidence="1 2">Bolton</strain>
    </source>
</reference>
<dbReference type="Proteomes" id="UP000316079">
    <property type="component" value="Unassembled WGS sequence"/>
</dbReference>
<sequence length="88" mass="9826">RFRTPHSVKSACGCEANFEKELNNSVTLLSQELSSDHLDNILDNLRLLQPGLQASKNNTCSFKHHSTNETALSAIKNSVIKDNIEFLQ</sequence>
<proteinExistence type="predicted"/>
<protein>
    <submittedName>
        <fullName evidence="1">Uncharacterized protein</fullName>
    </submittedName>
</protein>
<feature type="non-terminal residue" evidence="1">
    <location>
        <position position="1"/>
    </location>
</feature>
<accession>A0A553PUD5</accession>
<name>A0A553PUD5_9TELE</name>
<dbReference type="AlphaFoldDB" id="A0A553PUD5"/>
<dbReference type="EMBL" id="SRMA01026644">
    <property type="protein sequence ID" value="TRY81288.1"/>
    <property type="molecule type" value="Genomic_DNA"/>
</dbReference>
<organism evidence="1 2">
    <name type="scientific">Danionella cerebrum</name>
    <dbReference type="NCBI Taxonomy" id="2873325"/>
    <lineage>
        <taxon>Eukaryota</taxon>
        <taxon>Metazoa</taxon>
        <taxon>Chordata</taxon>
        <taxon>Craniata</taxon>
        <taxon>Vertebrata</taxon>
        <taxon>Euteleostomi</taxon>
        <taxon>Actinopterygii</taxon>
        <taxon>Neopterygii</taxon>
        <taxon>Teleostei</taxon>
        <taxon>Ostariophysi</taxon>
        <taxon>Cypriniformes</taxon>
        <taxon>Danionidae</taxon>
        <taxon>Danioninae</taxon>
        <taxon>Danionella</taxon>
    </lineage>
</organism>
<gene>
    <name evidence="1" type="ORF">DNTS_012123</name>
</gene>